<accession>A0A5P8K8K4</accession>
<dbReference type="Pfam" id="PF00561">
    <property type="entry name" value="Abhydrolase_1"/>
    <property type="match status" value="1"/>
</dbReference>
<dbReference type="Proteomes" id="UP000327294">
    <property type="component" value="Chromosome"/>
</dbReference>
<proteinExistence type="predicted"/>
<gene>
    <name evidence="2" type="ORF">F9278_25415</name>
</gene>
<evidence type="ECO:0000313" key="2">
    <source>
        <dbReference type="EMBL" id="QFQ98937.1"/>
    </source>
</evidence>
<dbReference type="Gene3D" id="3.40.50.1820">
    <property type="entry name" value="alpha/beta hydrolase"/>
    <property type="match status" value="1"/>
</dbReference>
<dbReference type="AlphaFoldDB" id="A0A5P8K8K4"/>
<evidence type="ECO:0000313" key="3">
    <source>
        <dbReference type="Proteomes" id="UP000327294"/>
    </source>
</evidence>
<evidence type="ECO:0000259" key="1">
    <source>
        <dbReference type="Pfam" id="PF00561"/>
    </source>
</evidence>
<dbReference type="SUPFAM" id="SSF53474">
    <property type="entry name" value="alpha/beta-Hydrolases"/>
    <property type="match status" value="1"/>
</dbReference>
<dbReference type="EMBL" id="CP045096">
    <property type="protein sequence ID" value="QFQ98937.1"/>
    <property type="molecule type" value="Genomic_DNA"/>
</dbReference>
<reference evidence="2 3" key="1">
    <citation type="submission" date="2019-10" db="EMBL/GenBank/DDBJ databases">
        <title>Streptomyces sp. strain GY16 isolated from leaves of Broussonetia papyrifera.</title>
        <authorList>
            <person name="Mo P."/>
        </authorList>
    </citation>
    <scope>NUCLEOTIDE SEQUENCE [LARGE SCALE GENOMIC DNA]</scope>
    <source>
        <strain evidence="2 3">GY16</strain>
    </source>
</reference>
<keyword evidence="3" id="KW-1185">Reference proteome</keyword>
<keyword evidence="2" id="KW-0378">Hydrolase</keyword>
<dbReference type="GO" id="GO:0016787">
    <property type="term" value="F:hydrolase activity"/>
    <property type="evidence" value="ECO:0007669"/>
    <property type="project" value="UniProtKB-KW"/>
</dbReference>
<dbReference type="PANTHER" id="PTHR43194:SF2">
    <property type="entry name" value="PEROXISOMAL MEMBRANE PROTEIN LPX1"/>
    <property type="match status" value="1"/>
</dbReference>
<dbReference type="KEGG" id="sphv:F9278_25415"/>
<dbReference type="InterPro" id="IPR050228">
    <property type="entry name" value="Carboxylesterase_BioH"/>
</dbReference>
<feature type="domain" description="AB hydrolase-1" evidence="1">
    <location>
        <begin position="23"/>
        <end position="278"/>
    </location>
</feature>
<organism evidence="2 3">
    <name type="scientific">Streptomyces phaeolivaceus</name>
    <dbReference type="NCBI Taxonomy" id="2653200"/>
    <lineage>
        <taxon>Bacteria</taxon>
        <taxon>Bacillati</taxon>
        <taxon>Actinomycetota</taxon>
        <taxon>Actinomycetes</taxon>
        <taxon>Kitasatosporales</taxon>
        <taxon>Streptomycetaceae</taxon>
        <taxon>Streptomyces</taxon>
    </lineage>
</organism>
<dbReference type="InterPro" id="IPR029058">
    <property type="entry name" value="AB_hydrolase_fold"/>
</dbReference>
<name>A0A5P8K8K4_9ACTN</name>
<protein>
    <submittedName>
        <fullName evidence="2">Alpha/beta hydrolase</fullName>
    </submittedName>
</protein>
<dbReference type="RefSeq" id="WP_152170376.1">
    <property type="nucleotide sequence ID" value="NZ_CP045096.1"/>
</dbReference>
<dbReference type="InterPro" id="IPR000073">
    <property type="entry name" value="AB_hydrolase_1"/>
</dbReference>
<sequence>MPWAKANGVELFYKTAGPSSGDPLVLVHGSWGDHHNWIQVLPALTERFRVLVYDRRGHSRSERPPGQGTRREDEEDLAALMETLGFAPAYVAGNSFGASTTLGLATHRPDLFLGLVAHDPPLTGIVGDGPAATGAGVDVSAAPDPHADADARPHPLLTDIAEKFDSVLAHLRADDFPAAARQFTDEIALGPGTWDRLPPPVQQTFLANAPTFLDEHDDPHWADLDLPRLAAYTGPALLTNGTAGLPWFAPITHRLVEALPQAATHSFEGAGHIPHVTHPEAYARVVTAFVEETGGTGTARGRVSRS</sequence>
<dbReference type="PANTHER" id="PTHR43194">
    <property type="entry name" value="HYDROLASE ALPHA/BETA FOLD FAMILY"/>
    <property type="match status" value="1"/>
</dbReference>